<dbReference type="Proteomes" id="UP000243978">
    <property type="component" value="Unassembled WGS sequence"/>
</dbReference>
<comment type="caution">
    <text evidence="2">The sequence shown here is derived from an EMBL/GenBank/DDBJ whole genome shotgun (WGS) entry which is preliminary data.</text>
</comment>
<keyword evidence="3" id="KW-1185">Reference proteome</keyword>
<name>A0A2T6BJK6_9RHOB</name>
<sequence>MKETNETTGPPGEPARPEATEDDKLARLRARYQQAIDENLDAWIELADELKTKVQSEWDKLKAGEASELPITKLLKNDLRTLLQLAMETEGQLYGHRIDRAGKAGAFAIDFADARSEIGRRLDRLRSAGGAGGVPEGPA</sequence>
<proteinExistence type="predicted"/>
<reference evidence="2 3" key="1">
    <citation type="submission" date="2018-04" db="EMBL/GenBank/DDBJ databases">
        <title>Genomic Encyclopedia of Archaeal and Bacterial Type Strains, Phase II (KMG-II): from individual species to whole genera.</title>
        <authorList>
            <person name="Goeker M."/>
        </authorList>
    </citation>
    <scope>NUCLEOTIDE SEQUENCE [LARGE SCALE GENOMIC DNA]</scope>
    <source>
        <strain evidence="2 3">DSM 100977</strain>
    </source>
</reference>
<gene>
    <name evidence="2" type="ORF">C8N43_0889</name>
</gene>
<dbReference type="AlphaFoldDB" id="A0A2T6BJK6"/>
<dbReference type="OrthoDB" id="7873197at2"/>
<feature type="region of interest" description="Disordered" evidence="1">
    <location>
        <begin position="1"/>
        <end position="23"/>
    </location>
</feature>
<dbReference type="RefSeq" id="WP_158269909.1">
    <property type="nucleotide sequence ID" value="NZ_QBKS01000001.1"/>
</dbReference>
<evidence type="ECO:0000313" key="3">
    <source>
        <dbReference type="Proteomes" id="UP000243978"/>
    </source>
</evidence>
<evidence type="ECO:0000256" key="1">
    <source>
        <dbReference type="SAM" id="MobiDB-lite"/>
    </source>
</evidence>
<evidence type="ECO:0000313" key="2">
    <source>
        <dbReference type="EMBL" id="PTX56236.1"/>
    </source>
</evidence>
<accession>A0A2T6BJK6</accession>
<organism evidence="2 3">
    <name type="scientific">Litoreibacter ponti</name>
    <dbReference type="NCBI Taxonomy" id="1510457"/>
    <lineage>
        <taxon>Bacteria</taxon>
        <taxon>Pseudomonadati</taxon>
        <taxon>Pseudomonadota</taxon>
        <taxon>Alphaproteobacteria</taxon>
        <taxon>Rhodobacterales</taxon>
        <taxon>Roseobacteraceae</taxon>
        <taxon>Litoreibacter</taxon>
    </lineage>
</organism>
<protein>
    <submittedName>
        <fullName evidence="2">Uncharacterized protein</fullName>
    </submittedName>
</protein>
<dbReference type="EMBL" id="QBKS01000001">
    <property type="protein sequence ID" value="PTX56236.1"/>
    <property type="molecule type" value="Genomic_DNA"/>
</dbReference>